<dbReference type="PANTHER" id="PTHR24126">
    <property type="entry name" value="ANKYRIN REPEAT, PH AND SEC7 DOMAIN CONTAINING PROTEIN SECG-RELATED"/>
    <property type="match status" value="1"/>
</dbReference>
<evidence type="ECO:0000256" key="3">
    <source>
        <dbReference type="SAM" id="MobiDB-lite"/>
    </source>
</evidence>
<dbReference type="InterPro" id="IPR002110">
    <property type="entry name" value="Ankyrin_rpt"/>
</dbReference>
<dbReference type="VEuPathDB" id="FungiDB:AeMF1_016380"/>
<evidence type="ECO:0000313" key="5">
    <source>
        <dbReference type="Proteomes" id="UP000481153"/>
    </source>
</evidence>
<dbReference type="SUPFAM" id="SSF48403">
    <property type="entry name" value="Ankyrin repeat"/>
    <property type="match status" value="1"/>
</dbReference>
<protein>
    <submittedName>
        <fullName evidence="4">Uncharacterized protein</fullName>
    </submittedName>
</protein>
<evidence type="ECO:0000256" key="1">
    <source>
        <dbReference type="ARBA" id="ARBA00022737"/>
    </source>
</evidence>
<dbReference type="AlphaFoldDB" id="A0A6G0XEE7"/>
<gene>
    <name evidence="4" type="ORF">Ae201684_005649</name>
</gene>
<feature type="region of interest" description="Disordered" evidence="3">
    <location>
        <begin position="1"/>
        <end position="52"/>
    </location>
</feature>
<proteinExistence type="predicted"/>
<dbReference type="Pfam" id="PF12796">
    <property type="entry name" value="Ank_2"/>
    <property type="match status" value="5"/>
</dbReference>
<dbReference type="InterPro" id="IPR036770">
    <property type="entry name" value="Ankyrin_rpt-contain_sf"/>
</dbReference>
<keyword evidence="5" id="KW-1185">Reference proteome</keyword>
<organism evidence="4 5">
    <name type="scientific">Aphanomyces euteiches</name>
    <dbReference type="NCBI Taxonomy" id="100861"/>
    <lineage>
        <taxon>Eukaryota</taxon>
        <taxon>Sar</taxon>
        <taxon>Stramenopiles</taxon>
        <taxon>Oomycota</taxon>
        <taxon>Saprolegniomycetes</taxon>
        <taxon>Saprolegniales</taxon>
        <taxon>Verrucalvaceae</taxon>
        <taxon>Aphanomyces</taxon>
    </lineage>
</organism>
<reference evidence="4 5" key="1">
    <citation type="submission" date="2019-07" db="EMBL/GenBank/DDBJ databases">
        <title>Genomics analysis of Aphanomyces spp. identifies a new class of oomycete effector associated with host adaptation.</title>
        <authorList>
            <person name="Gaulin E."/>
        </authorList>
    </citation>
    <scope>NUCLEOTIDE SEQUENCE [LARGE SCALE GENOMIC DNA]</scope>
    <source>
        <strain evidence="4 5">ATCC 201684</strain>
    </source>
</reference>
<dbReference type="PANTHER" id="PTHR24126:SF14">
    <property type="entry name" value="ANK_REP_REGION DOMAIN-CONTAINING PROTEIN"/>
    <property type="match status" value="1"/>
</dbReference>
<feature type="compositionally biased region" description="Low complexity" evidence="3">
    <location>
        <begin position="12"/>
        <end position="28"/>
    </location>
</feature>
<dbReference type="Proteomes" id="UP000481153">
    <property type="component" value="Unassembled WGS sequence"/>
</dbReference>
<evidence type="ECO:0000313" key="4">
    <source>
        <dbReference type="EMBL" id="KAF0738537.1"/>
    </source>
</evidence>
<dbReference type="EMBL" id="VJMJ01000073">
    <property type="protein sequence ID" value="KAF0738537.1"/>
    <property type="molecule type" value="Genomic_DNA"/>
</dbReference>
<comment type="caution">
    <text evidence="4">The sequence shown here is derived from an EMBL/GenBank/DDBJ whole genome shotgun (WGS) entry which is preliminary data.</text>
</comment>
<accession>A0A6G0XEE7</accession>
<name>A0A6G0XEE7_9STRA</name>
<keyword evidence="1" id="KW-0677">Repeat</keyword>
<dbReference type="SMART" id="SM00248">
    <property type="entry name" value="ANK"/>
    <property type="match status" value="10"/>
</dbReference>
<evidence type="ECO:0000256" key="2">
    <source>
        <dbReference type="ARBA" id="ARBA00023043"/>
    </source>
</evidence>
<dbReference type="Gene3D" id="1.25.40.20">
    <property type="entry name" value="Ankyrin repeat-containing domain"/>
    <property type="match status" value="3"/>
</dbReference>
<sequence length="614" mass="66141">MEATPPAASSGAMASKATPSSAPSSPTAHLQLKPADENTASSASTASMLSERSEAGTASVSVVVLDPPPVKEVKEIKNEGKEVKEIPRLPTMNFESFYQACQEGNLASVRDQLDSGHDLFDVNAFTKTQDTPLCVACVEGRADVVAVLLANPAINVNLGNYSHPPLALAAGLGRLDIVKMLLNHPSILINVNTSKRTPLTAASENGHLEVVQLLCEQPGIEINLQDLHGHNALFAASLHGRTDVVRYLLTRPNIDVNLPCVRPNRFGMPLTEAPQAGDLPLTVTASYHHVDIVRLLLAVPDIDVNKPDQDGLTALIHACDEGLDDVVQLLFDSPKLKIDKDILREMIARSVDKGRASVLRLLLTRHPLPNTTDLTMGIEACQKGHLSVVELFLELGLFQNDPADTKRLAVYEALANKHVEIARLLLKRDDFGQPSLLHVAASSGFEDIVKMLLPNKEDVGGLDTNDQTAWQLAAQSGHWNIVSSLLQADLPFKIQDDAIVPRSDHGFSWPEFADPTSALVGNPRRSELATAIVLQFPEQKQVAVAKALLAATDATSRTVESFTDDQTRNLLSSWTPSPGLAESPSRKAIRTPGAVPVIAVPVEEAPKAEQKPNM</sequence>
<keyword evidence="2" id="KW-0040">ANK repeat</keyword>
<feature type="region of interest" description="Disordered" evidence="3">
    <location>
        <begin position="573"/>
        <end position="594"/>
    </location>
</feature>